<evidence type="ECO:0000313" key="2">
    <source>
        <dbReference type="EMBL" id="BBE11129.1"/>
    </source>
</evidence>
<organism evidence="2 3">
    <name type="scientific">Halorhodospira halochloris</name>
    <name type="common">Ectothiorhodospira halochloris</name>
    <dbReference type="NCBI Taxonomy" id="1052"/>
    <lineage>
        <taxon>Bacteria</taxon>
        <taxon>Pseudomonadati</taxon>
        <taxon>Pseudomonadota</taxon>
        <taxon>Gammaproteobacteria</taxon>
        <taxon>Chromatiales</taxon>
        <taxon>Ectothiorhodospiraceae</taxon>
        <taxon>Halorhodospira</taxon>
    </lineage>
</organism>
<accession>A0A2Z6EZV2</accession>
<dbReference type="RefSeq" id="WP_096409961.1">
    <property type="nucleotide sequence ID" value="NZ_AP017372.2"/>
</dbReference>
<dbReference type="EMBL" id="AP017372">
    <property type="protein sequence ID" value="BBE11129.1"/>
    <property type="molecule type" value="Genomic_DNA"/>
</dbReference>
<keyword evidence="1" id="KW-1133">Transmembrane helix</keyword>
<keyword evidence="3" id="KW-1185">Reference proteome</keyword>
<dbReference type="Proteomes" id="UP000218890">
    <property type="component" value="Chromosome"/>
</dbReference>
<reference evidence="2" key="1">
    <citation type="submission" date="2016-02" db="EMBL/GenBank/DDBJ databases">
        <title>Halorhodospira halochloris DSM-1059 complete genome, version 2.</title>
        <authorList>
            <person name="Tsukatani Y."/>
        </authorList>
    </citation>
    <scope>NUCLEOTIDE SEQUENCE</scope>
    <source>
        <strain evidence="2">DSM 1059</strain>
    </source>
</reference>
<keyword evidence="1" id="KW-0472">Membrane</keyword>
<keyword evidence="1" id="KW-0812">Transmembrane</keyword>
<proteinExistence type="predicted"/>
<dbReference type="AlphaFoldDB" id="A0A2Z6EZV2"/>
<gene>
    <name evidence="2" type="ORF">HH1059_19310</name>
</gene>
<evidence type="ECO:0000256" key="1">
    <source>
        <dbReference type="SAM" id="Phobius"/>
    </source>
</evidence>
<evidence type="ECO:0000313" key="3">
    <source>
        <dbReference type="Proteomes" id="UP000218890"/>
    </source>
</evidence>
<feature type="transmembrane region" description="Helical" evidence="1">
    <location>
        <begin position="38"/>
        <end position="58"/>
    </location>
</feature>
<protein>
    <submittedName>
        <fullName evidence="2">Uncharacterized protein</fullName>
    </submittedName>
</protein>
<dbReference type="KEGG" id="hhk:HH1059_19310"/>
<name>A0A2Z6EZV2_HALHR</name>
<feature type="transmembrane region" description="Helical" evidence="1">
    <location>
        <begin position="12"/>
        <end position="32"/>
    </location>
</feature>
<sequence>MAEEKVKITDERIAITIAVVSAILTILGIAVFESQAVIAVFGGLTAFALFFLVVAYSAR</sequence>